<dbReference type="InterPro" id="IPR015947">
    <property type="entry name" value="PUA-like_sf"/>
</dbReference>
<proteinExistence type="predicted"/>
<evidence type="ECO:0000313" key="3">
    <source>
        <dbReference type="Proteomes" id="UP000005104"/>
    </source>
</evidence>
<dbReference type="HOGENOM" id="CLU_139906_1_0_9"/>
<evidence type="ECO:0000313" key="2">
    <source>
        <dbReference type="EMBL" id="EHQ89824.1"/>
    </source>
</evidence>
<dbReference type="RefSeq" id="WP_007783925.1">
    <property type="nucleotide sequence ID" value="NZ_CM001441.1"/>
</dbReference>
<dbReference type="Pfam" id="PF04266">
    <property type="entry name" value="ASCH"/>
    <property type="match status" value="1"/>
</dbReference>
<organism evidence="2 3">
    <name type="scientific">Desulfosporosinus youngiae DSM 17734</name>
    <dbReference type="NCBI Taxonomy" id="768710"/>
    <lineage>
        <taxon>Bacteria</taxon>
        <taxon>Bacillati</taxon>
        <taxon>Bacillota</taxon>
        <taxon>Clostridia</taxon>
        <taxon>Eubacteriales</taxon>
        <taxon>Desulfitobacteriaceae</taxon>
        <taxon>Desulfosporosinus</taxon>
    </lineage>
</organism>
<gene>
    <name evidence="2" type="ORF">DesyoDRAFT_2771</name>
</gene>
<dbReference type="AlphaFoldDB" id="H5Y4T8"/>
<accession>H5Y4T8</accession>
<dbReference type="eggNOG" id="COG4043">
    <property type="taxonomic scope" value="Bacteria"/>
</dbReference>
<protein>
    <recommendedName>
        <fullName evidence="1">ASCH domain-containing protein</fullName>
    </recommendedName>
</protein>
<evidence type="ECO:0000259" key="1">
    <source>
        <dbReference type="Pfam" id="PF04266"/>
    </source>
</evidence>
<dbReference type="Gene3D" id="2.30.130.30">
    <property type="entry name" value="Hypothetical protein"/>
    <property type="match status" value="1"/>
</dbReference>
<dbReference type="EMBL" id="CM001441">
    <property type="protein sequence ID" value="EHQ89824.1"/>
    <property type="molecule type" value="Genomic_DNA"/>
</dbReference>
<reference evidence="2 3" key="1">
    <citation type="submission" date="2011-11" db="EMBL/GenBank/DDBJ databases">
        <title>The Noncontiguous Finished genome of Desulfosporosinus youngiae DSM 17734.</title>
        <authorList>
            <consortium name="US DOE Joint Genome Institute (JGI-PGF)"/>
            <person name="Lucas S."/>
            <person name="Han J."/>
            <person name="Lapidus A."/>
            <person name="Cheng J.-F."/>
            <person name="Goodwin L."/>
            <person name="Pitluck S."/>
            <person name="Peters L."/>
            <person name="Ovchinnikova G."/>
            <person name="Lu M."/>
            <person name="Land M.L."/>
            <person name="Hauser L."/>
            <person name="Pester M."/>
            <person name="Spring S."/>
            <person name="Ollivier B."/>
            <person name="Rattei T."/>
            <person name="Klenk H.-P."/>
            <person name="Wagner M."/>
            <person name="Loy A."/>
            <person name="Woyke T.J."/>
        </authorList>
    </citation>
    <scope>NUCLEOTIDE SEQUENCE [LARGE SCALE GENOMIC DNA]</scope>
    <source>
        <strain evidence="2 3">DSM 17734</strain>
    </source>
</reference>
<dbReference type="Proteomes" id="UP000005104">
    <property type="component" value="Chromosome"/>
</dbReference>
<dbReference type="SUPFAM" id="SSF88697">
    <property type="entry name" value="PUA domain-like"/>
    <property type="match status" value="1"/>
</dbReference>
<sequence length="115" mass="13439">MRHKMDINPSPFSKIESGKKTIELRLNDEKRQIVHIGDEIEFINTEDIEKRLLTKVLSIHRYPSFEELYKSLPLLKCGYSERDLSTAKASDMDIYYSKDEQIQYDVVGIEISIIS</sequence>
<dbReference type="CDD" id="cd06555">
    <property type="entry name" value="ASCH_PF0470_like"/>
    <property type="match status" value="1"/>
</dbReference>
<keyword evidence="3" id="KW-1185">Reference proteome</keyword>
<dbReference type="OrthoDB" id="9790388at2"/>
<dbReference type="InterPro" id="IPR007374">
    <property type="entry name" value="ASCH_domain"/>
</dbReference>
<name>H5Y4T8_9FIRM</name>
<feature type="domain" description="ASCH" evidence="1">
    <location>
        <begin position="8"/>
        <end position="74"/>
    </location>
</feature>